<dbReference type="RefSeq" id="WP_190198104.1">
    <property type="nucleotide sequence ID" value="NZ_BMWE01000007.1"/>
</dbReference>
<feature type="region of interest" description="Disordered" evidence="1">
    <location>
        <begin position="1"/>
        <end position="30"/>
    </location>
</feature>
<accession>A0ABQ2ZPZ9</accession>
<reference evidence="4" key="1">
    <citation type="journal article" date="2019" name="Int. J. Syst. Evol. Microbiol.">
        <title>The Global Catalogue of Microorganisms (GCM) 10K type strain sequencing project: providing services to taxonomists for standard genome sequencing and annotation.</title>
        <authorList>
            <consortium name="The Broad Institute Genomics Platform"/>
            <consortium name="The Broad Institute Genome Sequencing Center for Infectious Disease"/>
            <person name="Wu L."/>
            <person name="Ma J."/>
        </authorList>
    </citation>
    <scope>NUCLEOTIDE SEQUENCE [LARGE SCALE GENOMIC DNA]</scope>
    <source>
        <strain evidence="4">JCM 4957</strain>
    </source>
</reference>
<protein>
    <submittedName>
        <fullName evidence="3">Uncharacterized protein</fullName>
    </submittedName>
</protein>
<name>A0ABQ2ZPZ9_9ACTN</name>
<keyword evidence="2" id="KW-0812">Transmembrane</keyword>
<evidence type="ECO:0000313" key="4">
    <source>
        <dbReference type="Proteomes" id="UP000653308"/>
    </source>
</evidence>
<proteinExistence type="predicted"/>
<feature type="region of interest" description="Disordered" evidence="1">
    <location>
        <begin position="206"/>
        <end position="266"/>
    </location>
</feature>
<feature type="region of interest" description="Disordered" evidence="1">
    <location>
        <begin position="43"/>
        <end position="87"/>
    </location>
</feature>
<keyword evidence="2" id="KW-0472">Membrane</keyword>
<feature type="compositionally biased region" description="Gly residues" evidence="1">
    <location>
        <begin position="248"/>
        <end position="260"/>
    </location>
</feature>
<organism evidence="3 4">
    <name type="scientific">Streptomyces djakartensis</name>
    <dbReference type="NCBI Taxonomy" id="68193"/>
    <lineage>
        <taxon>Bacteria</taxon>
        <taxon>Bacillati</taxon>
        <taxon>Actinomycetota</taxon>
        <taxon>Actinomycetes</taxon>
        <taxon>Kitasatosporales</taxon>
        <taxon>Streptomycetaceae</taxon>
        <taxon>Streptomyces</taxon>
    </lineage>
</organism>
<evidence type="ECO:0000256" key="2">
    <source>
        <dbReference type="SAM" id="Phobius"/>
    </source>
</evidence>
<feature type="compositionally biased region" description="Gly residues" evidence="1">
    <location>
        <begin position="215"/>
        <end position="226"/>
    </location>
</feature>
<dbReference type="Proteomes" id="UP000653308">
    <property type="component" value="Unassembled WGS sequence"/>
</dbReference>
<sequence>MGDRLSRDAGTGLRRAHPGDAEPGPWDPRDDAALQAALATALLADDPGPEAEQRAVAAFRTARDAGTHRARTRHRDDWRPPAVRRGGRPVKATFAAVFTSIALGGVAVAAIGSVGSSENGTGGRTAHPSATAPAPPDAEASPSSSGSRGPGDDSSSAWDTEAHCRAYARVKDRGKTLDATAWQRLVAVAGGEDEVDAYCAERLVRPAATPSGPGDTDGSGEAGRAGEGAAEAGAGGAGGVAGNAGDPGSPGNGNPGTGRAGEGRGQ</sequence>
<feature type="transmembrane region" description="Helical" evidence="2">
    <location>
        <begin position="94"/>
        <end position="115"/>
    </location>
</feature>
<keyword evidence="2" id="KW-1133">Transmembrane helix</keyword>
<keyword evidence="4" id="KW-1185">Reference proteome</keyword>
<comment type="caution">
    <text evidence="3">The sequence shown here is derived from an EMBL/GenBank/DDBJ whole genome shotgun (WGS) entry which is preliminary data.</text>
</comment>
<feature type="compositionally biased region" description="Low complexity" evidence="1">
    <location>
        <begin position="128"/>
        <end position="157"/>
    </location>
</feature>
<feature type="region of interest" description="Disordered" evidence="1">
    <location>
        <begin position="117"/>
        <end position="160"/>
    </location>
</feature>
<evidence type="ECO:0000256" key="1">
    <source>
        <dbReference type="SAM" id="MobiDB-lite"/>
    </source>
</evidence>
<dbReference type="EMBL" id="BMWE01000007">
    <property type="protein sequence ID" value="GGY19830.1"/>
    <property type="molecule type" value="Genomic_DNA"/>
</dbReference>
<gene>
    <name evidence="3" type="ORF">GCM10010384_27830</name>
</gene>
<evidence type="ECO:0000313" key="3">
    <source>
        <dbReference type="EMBL" id="GGY19830.1"/>
    </source>
</evidence>
<feature type="compositionally biased region" description="Gly residues" evidence="1">
    <location>
        <begin position="233"/>
        <end position="242"/>
    </location>
</feature>